<dbReference type="PANTHER" id="PTHR43399:SF5">
    <property type="entry name" value="PEPTIDASE S8 FAMILY WITH PROTEASE-ASSOCIATED DOMAIN"/>
    <property type="match status" value="1"/>
</dbReference>
<keyword evidence="3" id="KW-1185">Reference proteome</keyword>
<dbReference type="Gene3D" id="3.50.30.30">
    <property type="match status" value="1"/>
</dbReference>
<dbReference type="OrthoDB" id="4803627at2759"/>
<dbReference type="AlphaFoldDB" id="A0A9Q1MED0"/>
<protein>
    <recommendedName>
        <fullName evidence="1">PA domain-containing protein</fullName>
    </recommendedName>
</protein>
<evidence type="ECO:0000313" key="3">
    <source>
        <dbReference type="Proteomes" id="UP001152561"/>
    </source>
</evidence>
<reference evidence="3" key="1">
    <citation type="journal article" date="2023" name="Proc. Natl. Acad. Sci. U.S.A.">
        <title>Genomic and structural basis for evolution of tropane alkaloid biosynthesis.</title>
        <authorList>
            <person name="Wanga Y.-J."/>
            <person name="Taina T."/>
            <person name="Yua J.-Y."/>
            <person name="Lia J."/>
            <person name="Xua B."/>
            <person name="Chenc J."/>
            <person name="D'Auriad J.C."/>
            <person name="Huanga J.-P."/>
            <person name="Huanga S.-X."/>
        </authorList>
    </citation>
    <scope>NUCLEOTIDE SEQUENCE [LARGE SCALE GENOMIC DNA]</scope>
    <source>
        <strain evidence="3">cv. KIB-2019</strain>
    </source>
</reference>
<dbReference type="InterPro" id="IPR051048">
    <property type="entry name" value="Peptidase_S8/S53_subtilisin"/>
</dbReference>
<proteinExistence type="predicted"/>
<name>A0A9Q1MED0_9SOLA</name>
<dbReference type="InterPro" id="IPR003137">
    <property type="entry name" value="PA_domain"/>
</dbReference>
<gene>
    <name evidence="2" type="ORF">K7X08_013186</name>
</gene>
<dbReference type="Pfam" id="PF02225">
    <property type="entry name" value="PA"/>
    <property type="match status" value="1"/>
</dbReference>
<dbReference type="EMBL" id="JAJAGQ010000008">
    <property type="protein sequence ID" value="KAJ8555690.1"/>
    <property type="molecule type" value="Genomic_DNA"/>
</dbReference>
<dbReference type="PANTHER" id="PTHR43399">
    <property type="entry name" value="SUBTILISIN-RELATED"/>
    <property type="match status" value="1"/>
</dbReference>
<sequence>MDAAIDDGVDILSISIGGSTQPFYDDNIVLGEYSVTERGSLTSPAIRGKTVLCLDGGDIPRVDKGKAVKDVGGVGTIIINQPDYGVTKVTYAHVLLAMDVSAADGMNFFAYMNSTTNPVATITFQGT</sequence>
<dbReference type="CDD" id="cd02120">
    <property type="entry name" value="PA_subtilisin_like"/>
    <property type="match status" value="1"/>
</dbReference>
<evidence type="ECO:0000259" key="1">
    <source>
        <dbReference type="Pfam" id="PF02225"/>
    </source>
</evidence>
<organism evidence="2 3">
    <name type="scientific">Anisodus acutangulus</name>
    <dbReference type="NCBI Taxonomy" id="402998"/>
    <lineage>
        <taxon>Eukaryota</taxon>
        <taxon>Viridiplantae</taxon>
        <taxon>Streptophyta</taxon>
        <taxon>Embryophyta</taxon>
        <taxon>Tracheophyta</taxon>
        <taxon>Spermatophyta</taxon>
        <taxon>Magnoliopsida</taxon>
        <taxon>eudicotyledons</taxon>
        <taxon>Gunneridae</taxon>
        <taxon>Pentapetalae</taxon>
        <taxon>asterids</taxon>
        <taxon>lamiids</taxon>
        <taxon>Solanales</taxon>
        <taxon>Solanaceae</taxon>
        <taxon>Solanoideae</taxon>
        <taxon>Hyoscyameae</taxon>
        <taxon>Anisodus</taxon>
    </lineage>
</organism>
<accession>A0A9Q1MED0</accession>
<comment type="caution">
    <text evidence="2">The sequence shown here is derived from an EMBL/GenBank/DDBJ whole genome shotgun (WGS) entry which is preliminary data.</text>
</comment>
<evidence type="ECO:0000313" key="2">
    <source>
        <dbReference type="EMBL" id="KAJ8555690.1"/>
    </source>
</evidence>
<feature type="domain" description="PA" evidence="1">
    <location>
        <begin position="45"/>
        <end position="106"/>
    </location>
</feature>
<dbReference type="Proteomes" id="UP001152561">
    <property type="component" value="Unassembled WGS sequence"/>
</dbReference>